<dbReference type="OrthoDB" id="1109245at2759"/>
<feature type="region of interest" description="Disordered" evidence="7">
    <location>
        <begin position="270"/>
        <end position="319"/>
    </location>
</feature>
<feature type="compositionally biased region" description="Basic and acidic residues" evidence="7">
    <location>
        <begin position="275"/>
        <end position="289"/>
    </location>
</feature>
<protein>
    <submittedName>
        <fullName evidence="10">Uncharacterized protein</fullName>
    </submittedName>
</protein>
<dbReference type="GO" id="GO:0019843">
    <property type="term" value="F:rRNA binding"/>
    <property type="evidence" value="ECO:0007669"/>
    <property type="project" value="UniProtKB-KW"/>
</dbReference>
<keyword evidence="3 6" id="KW-0694">RNA-binding</keyword>
<dbReference type="Proteomes" id="UP000023152">
    <property type="component" value="Unassembled WGS sequence"/>
</dbReference>
<dbReference type="PANTHER" id="PTHR11581:SF0">
    <property type="entry name" value="SMALL RIBOSOMAL SUBUNIT PROTEIN ES4"/>
    <property type="match status" value="1"/>
</dbReference>
<dbReference type="Gene3D" id="2.40.50.740">
    <property type="match status" value="1"/>
</dbReference>
<feature type="domain" description="Small ribosomal subunit protein eS4 C-terminal" evidence="9">
    <location>
        <begin position="190"/>
        <end position="236"/>
    </location>
</feature>
<evidence type="ECO:0000256" key="4">
    <source>
        <dbReference type="ARBA" id="ARBA00022980"/>
    </source>
</evidence>
<evidence type="ECO:0000259" key="8">
    <source>
        <dbReference type="Pfam" id="PF00900"/>
    </source>
</evidence>
<organism evidence="10 11">
    <name type="scientific">Reticulomyxa filosa</name>
    <dbReference type="NCBI Taxonomy" id="46433"/>
    <lineage>
        <taxon>Eukaryota</taxon>
        <taxon>Sar</taxon>
        <taxon>Rhizaria</taxon>
        <taxon>Retaria</taxon>
        <taxon>Foraminifera</taxon>
        <taxon>Monothalamids</taxon>
        <taxon>Reticulomyxidae</taxon>
        <taxon>Reticulomyxa</taxon>
    </lineage>
</organism>
<feature type="compositionally biased region" description="Low complexity" evidence="7">
    <location>
        <begin position="309"/>
        <end position="319"/>
    </location>
</feature>
<dbReference type="PROSITE" id="PS50889">
    <property type="entry name" value="S4"/>
    <property type="match status" value="1"/>
</dbReference>
<evidence type="ECO:0000259" key="9">
    <source>
        <dbReference type="Pfam" id="PF16121"/>
    </source>
</evidence>
<dbReference type="InterPro" id="IPR032277">
    <property type="entry name" value="Ribosomal_eS4_C"/>
</dbReference>
<dbReference type="InterPro" id="IPR000876">
    <property type="entry name" value="Ribosomal_eS4"/>
</dbReference>
<dbReference type="CDD" id="cd00165">
    <property type="entry name" value="S4"/>
    <property type="match status" value="1"/>
</dbReference>
<dbReference type="AlphaFoldDB" id="X6LIG9"/>
<gene>
    <name evidence="10" type="ORF">RFI_35682</name>
</gene>
<proteinExistence type="inferred from homology"/>
<dbReference type="CDD" id="cd06087">
    <property type="entry name" value="KOW_RPS4"/>
    <property type="match status" value="1"/>
</dbReference>
<feature type="domain" description="Small ribosomal subunit protein eS4 central region" evidence="8">
    <location>
        <begin position="73"/>
        <end position="146"/>
    </location>
</feature>
<dbReference type="Pfam" id="PF00900">
    <property type="entry name" value="Ribosomal_S4e"/>
    <property type="match status" value="1"/>
</dbReference>
<dbReference type="EMBL" id="ASPP01037483">
    <property type="protein sequence ID" value="ETO01758.1"/>
    <property type="molecule type" value="Genomic_DNA"/>
</dbReference>
<keyword evidence="2" id="KW-0699">rRNA-binding</keyword>
<evidence type="ECO:0000256" key="1">
    <source>
        <dbReference type="ARBA" id="ARBA00007500"/>
    </source>
</evidence>
<dbReference type="Gene3D" id="2.30.30.30">
    <property type="match status" value="1"/>
</dbReference>
<keyword evidence="4" id="KW-0689">Ribosomal protein</keyword>
<evidence type="ECO:0000256" key="5">
    <source>
        <dbReference type="ARBA" id="ARBA00023274"/>
    </source>
</evidence>
<dbReference type="Gene3D" id="3.10.290.10">
    <property type="entry name" value="RNA-binding S4 domain"/>
    <property type="match status" value="1"/>
</dbReference>
<evidence type="ECO:0000256" key="2">
    <source>
        <dbReference type="ARBA" id="ARBA00022730"/>
    </source>
</evidence>
<dbReference type="GO" id="GO:0022627">
    <property type="term" value="C:cytosolic small ribosomal subunit"/>
    <property type="evidence" value="ECO:0007669"/>
    <property type="project" value="TreeGrafter"/>
</dbReference>
<accession>X6LIG9</accession>
<feature type="compositionally biased region" description="Basic residues" evidence="7">
    <location>
        <begin position="295"/>
        <end position="304"/>
    </location>
</feature>
<dbReference type="InterPro" id="IPR041982">
    <property type="entry name" value="Ribosomal_eS4_KOW"/>
</dbReference>
<comment type="similarity">
    <text evidence="1">Belongs to the eukaryotic ribosomal protein eS4 family.</text>
</comment>
<dbReference type="InterPro" id="IPR014722">
    <property type="entry name" value="Rib_uL2_dom2"/>
</dbReference>
<feature type="non-terminal residue" evidence="10">
    <location>
        <position position="1"/>
    </location>
</feature>
<comment type="caution">
    <text evidence="10">The sequence shown here is derived from an EMBL/GenBank/DDBJ whole genome shotgun (WGS) entry which is preliminary data.</text>
</comment>
<dbReference type="FunFam" id="2.30.30.30:FF:000005">
    <property type="entry name" value="40S ribosomal protein S4"/>
    <property type="match status" value="1"/>
</dbReference>
<evidence type="ECO:0000256" key="7">
    <source>
        <dbReference type="SAM" id="MobiDB-lite"/>
    </source>
</evidence>
<evidence type="ECO:0000256" key="6">
    <source>
        <dbReference type="PROSITE-ProRule" id="PRU00182"/>
    </source>
</evidence>
<dbReference type="InterPro" id="IPR038237">
    <property type="entry name" value="Ribosomal_eS4_central_sf"/>
</dbReference>
<dbReference type="Pfam" id="PF16121">
    <property type="entry name" value="40S_S4_C"/>
    <property type="match status" value="1"/>
</dbReference>
<dbReference type="PANTHER" id="PTHR11581">
    <property type="entry name" value="30S/40S RIBOSOMAL PROTEIN S4"/>
    <property type="match status" value="1"/>
</dbReference>
<dbReference type="GO" id="GO:0003735">
    <property type="term" value="F:structural constituent of ribosome"/>
    <property type="evidence" value="ECO:0007669"/>
    <property type="project" value="InterPro"/>
</dbReference>
<evidence type="ECO:0000256" key="3">
    <source>
        <dbReference type="ARBA" id="ARBA00022884"/>
    </source>
</evidence>
<dbReference type="GO" id="GO:0006412">
    <property type="term" value="P:translation"/>
    <property type="evidence" value="ECO:0007669"/>
    <property type="project" value="InterPro"/>
</dbReference>
<dbReference type="InterPro" id="IPR036986">
    <property type="entry name" value="S4_RNA-bd_sf"/>
</dbReference>
<sequence>RTHIKVHFFFLCVRKKKTITIKQIIQTNKTNQKKKGREVKMIVMSRHIRVDGKVRTDTTYPCGFQDVVTINRTGEHFRLIYNTKGRFHLSRIPVEDATWKLCKIVKKAVGARGIPFIVTHDGRTIPYPNPRIKVGDTIKYDFFKGKMLDLFEWRTGVIVMVIGGRNVGRVGILEKLEKHPGSFDIVHVKDSAGNEFATRRENLFVLGKGTKPAVRLPPGKGIKLDVVTDRDIRLSKIAKPKHNQNEKKTYVGTRYAKKTLLPPRVDALRRKTREKSRLLRLLKEQERKASANKPKVAKKKKEAKKKPEAAAQPAAKSEE</sequence>
<dbReference type="SUPFAM" id="SSF55174">
    <property type="entry name" value="Alpha-L RNA-binding motif"/>
    <property type="match status" value="1"/>
</dbReference>
<keyword evidence="5" id="KW-0687">Ribonucleoprotein</keyword>
<evidence type="ECO:0000313" key="10">
    <source>
        <dbReference type="EMBL" id="ETO01758.1"/>
    </source>
</evidence>
<reference evidence="10 11" key="1">
    <citation type="journal article" date="2013" name="Curr. Biol.">
        <title>The Genome of the Foraminiferan Reticulomyxa filosa.</title>
        <authorList>
            <person name="Glockner G."/>
            <person name="Hulsmann N."/>
            <person name="Schleicher M."/>
            <person name="Noegel A.A."/>
            <person name="Eichinger L."/>
            <person name="Gallinger C."/>
            <person name="Pawlowski J."/>
            <person name="Sierra R."/>
            <person name="Euteneuer U."/>
            <person name="Pillet L."/>
            <person name="Moustafa A."/>
            <person name="Platzer M."/>
            <person name="Groth M."/>
            <person name="Szafranski K."/>
            <person name="Schliwa M."/>
        </authorList>
    </citation>
    <scope>NUCLEOTIDE SEQUENCE [LARGE SCALE GENOMIC DNA]</scope>
</reference>
<dbReference type="OMA" id="KANDTHK"/>
<keyword evidence="11" id="KW-1185">Reference proteome</keyword>
<evidence type="ECO:0000313" key="11">
    <source>
        <dbReference type="Proteomes" id="UP000023152"/>
    </source>
</evidence>
<dbReference type="FunFam" id="2.40.50.740:FF:000001">
    <property type="entry name" value="40S ribosomal protein S4"/>
    <property type="match status" value="1"/>
</dbReference>
<name>X6LIG9_RETFI</name>
<dbReference type="InterPro" id="IPR013845">
    <property type="entry name" value="Ribosomal_eS4_central_region"/>
</dbReference>